<dbReference type="Gene3D" id="2.40.40.20">
    <property type="match status" value="1"/>
</dbReference>
<dbReference type="GO" id="GO:0008863">
    <property type="term" value="F:formate dehydrogenase (NAD+) activity"/>
    <property type="evidence" value="ECO:0007669"/>
    <property type="project" value="UniProtKB-EC"/>
</dbReference>
<evidence type="ECO:0000259" key="5">
    <source>
        <dbReference type="Pfam" id="PF00384"/>
    </source>
</evidence>
<dbReference type="InterPro" id="IPR006657">
    <property type="entry name" value="MoPterin_dinucl-bd_dom"/>
</dbReference>
<dbReference type="GO" id="GO:0046872">
    <property type="term" value="F:metal ion binding"/>
    <property type="evidence" value="ECO:0007669"/>
    <property type="project" value="UniProtKB-KW"/>
</dbReference>
<dbReference type="Gene3D" id="3.40.50.740">
    <property type="match status" value="1"/>
</dbReference>
<evidence type="ECO:0000259" key="6">
    <source>
        <dbReference type="Pfam" id="PF01568"/>
    </source>
</evidence>
<dbReference type="PANTHER" id="PTHR43105">
    <property type="entry name" value="RESPIRATORY NITRATE REDUCTASE"/>
    <property type="match status" value="1"/>
</dbReference>
<evidence type="ECO:0000256" key="1">
    <source>
        <dbReference type="ARBA" id="ARBA00022723"/>
    </source>
</evidence>
<feature type="domain" description="Molybdopterin oxidoreductase" evidence="5">
    <location>
        <begin position="12"/>
        <end position="435"/>
    </location>
</feature>
<dbReference type="InterPro" id="IPR050123">
    <property type="entry name" value="Prok_molybdopt-oxidoreductase"/>
</dbReference>
<dbReference type="SUPFAM" id="SSF53706">
    <property type="entry name" value="Formate dehydrogenase/DMSO reductase, domains 1-3"/>
    <property type="match status" value="1"/>
</dbReference>
<organism evidence="7 8">
    <name type="scientific">Nocardiopsis composta</name>
    <dbReference type="NCBI Taxonomy" id="157465"/>
    <lineage>
        <taxon>Bacteria</taxon>
        <taxon>Bacillati</taxon>
        <taxon>Actinomycetota</taxon>
        <taxon>Actinomycetes</taxon>
        <taxon>Streptosporangiales</taxon>
        <taxon>Nocardiopsidaceae</taxon>
        <taxon>Nocardiopsis</taxon>
    </lineage>
</organism>
<dbReference type="Proteomes" id="UP000572635">
    <property type="component" value="Unassembled WGS sequence"/>
</dbReference>
<evidence type="ECO:0000313" key="7">
    <source>
        <dbReference type="EMBL" id="MBB5436097.1"/>
    </source>
</evidence>
<dbReference type="RefSeq" id="WP_246528820.1">
    <property type="nucleotide sequence ID" value="NZ_JACHDB010000002.1"/>
</dbReference>
<dbReference type="GO" id="GO:0003954">
    <property type="term" value="F:NADH dehydrogenase activity"/>
    <property type="evidence" value="ECO:0007669"/>
    <property type="project" value="TreeGrafter"/>
</dbReference>
<reference evidence="7 8" key="1">
    <citation type="submission" date="2020-08" db="EMBL/GenBank/DDBJ databases">
        <title>Sequencing the genomes of 1000 actinobacteria strains.</title>
        <authorList>
            <person name="Klenk H.-P."/>
        </authorList>
    </citation>
    <scope>NUCLEOTIDE SEQUENCE [LARGE SCALE GENOMIC DNA]</scope>
    <source>
        <strain evidence="7 8">DSM 44551</strain>
    </source>
</reference>
<comment type="caution">
    <text evidence="7">The sequence shown here is derived from an EMBL/GenBank/DDBJ whole genome shotgun (WGS) entry which is preliminary data.</text>
</comment>
<accession>A0A7W8QT77</accession>
<feature type="domain" description="Molybdopterin dinucleotide-binding" evidence="6">
    <location>
        <begin position="525"/>
        <end position="629"/>
    </location>
</feature>
<dbReference type="GO" id="GO:0051536">
    <property type="term" value="F:iron-sulfur cluster binding"/>
    <property type="evidence" value="ECO:0007669"/>
    <property type="project" value="UniProtKB-KW"/>
</dbReference>
<dbReference type="SUPFAM" id="SSF50692">
    <property type="entry name" value="ADC-like"/>
    <property type="match status" value="1"/>
</dbReference>
<proteinExistence type="predicted"/>
<dbReference type="EC" id="1.17.1.9" evidence="7"/>
<keyword evidence="8" id="KW-1185">Reference proteome</keyword>
<feature type="compositionally biased region" description="Low complexity" evidence="4">
    <location>
        <begin position="683"/>
        <end position="694"/>
    </location>
</feature>
<name>A0A7W8QT77_9ACTN</name>
<dbReference type="CDD" id="cd00508">
    <property type="entry name" value="MopB_CT_Fdh-Nap-like"/>
    <property type="match status" value="1"/>
</dbReference>
<dbReference type="Pfam" id="PF01568">
    <property type="entry name" value="Molydop_binding"/>
    <property type="match status" value="1"/>
</dbReference>
<dbReference type="InterPro" id="IPR006656">
    <property type="entry name" value="Mopterin_OxRdtase"/>
</dbReference>
<dbReference type="PROSITE" id="PS00932">
    <property type="entry name" value="MOLYBDOPTERIN_PROK_3"/>
    <property type="match status" value="1"/>
</dbReference>
<dbReference type="AlphaFoldDB" id="A0A7W8QT77"/>
<dbReference type="PANTHER" id="PTHR43105:SF10">
    <property type="entry name" value="NADH-QUINONE OXIDOREDUCTASE SUBUNIT G"/>
    <property type="match status" value="1"/>
</dbReference>
<dbReference type="InterPro" id="IPR009010">
    <property type="entry name" value="Asp_de-COase-like_dom_sf"/>
</dbReference>
<protein>
    <submittedName>
        <fullName evidence="7">Formate dehydrogenase major subunit</fullName>
        <ecNumber evidence="7">1.17.1.9</ecNumber>
    </submittedName>
</protein>
<dbReference type="Pfam" id="PF00384">
    <property type="entry name" value="Molybdopterin"/>
    <property type="match status" value="1"/>
</dbReference>
<keyword evidence="7" id="KW-0560">Oxidoreductase</keyword>
<sequence>MRSDRRTTAYERLTTPLVREGGELRPATWEEALDRAAAGFREAVDRHGPDSFAMLSCARSTNEMNFIAQKFTRVVIGTNNVDSCNRTCHAPSVAGLSAAFGSGGGTSSYREVEETDLIIVWGGNPRAAHPIFFQHVLKGVHRGARLFVVDPRRTETAQWADRWLGLNVGTDIPLAHAVGREIIHAGLVNETFVRRATTGFEEYRKLVEPWTPTAAEQVTGVPAEAVRELAHTYALAERAQLSWTLGITEHHNATDNVRALINLALLTGHVGRYGSGLQPLRGQNNVQGGGDMGAIPDRLAGFQDILDADLRRTFEEAWGVPIKPYKGRNLTQMFEGMEEGAVKALYVIGENPVQSEPETETTLRRLRELDHMVVQDIFLTRTAEQADVVLPASAAWCESDGTFTNSERRVQLVRKAVDPPAGARDDIEIMCELAARLGHSWRRPSAEEVWDELRSLSPIHRGMTYKRLEEHQGIQWPCFSEDTLEPGYLHGRLWAEDPAERGEPAPFGLVGHSPPVDLLDEDFPFRLTTGRRLDDYNTGVQTRGFSSPLRRGELLDISPEDAAALDIADGETVRVSSRRGSVLVPASISPELRPGLVFMTFHFPDQVDTQLLTIDATDPVAGTAEYKAAAVRVEKVRPEAAPAEDASDSIPGQAAVEDTARDAVEDSAGDDSARAPAGTAVKTPAGTAPQTAAG</sequence>
<evidence type="ECO:0000256" key="2">
    <source>
        <dbReference type="ARBA" id="ARBA00023004"/>
    </source>
</evidence>
<dbReference type="Gene3D" id="3.40.228.10">
    <property type="entry name" value="Dimethylsulfoxide Reductase, domain 2"/>
    <property type="match status" value="1"/>
</dbReference>
<feature type="region of interest" description="Disordered" evidence="4">
    <location>
        <begin position="638"/>
        <end position="694"/>
    </location>
</feature>
<dbReference type="GO" id="GO:0016020">
    <property type="term" value="C:membrane"/>
    <property type="evidence" value="ECO:0007669"/>
    <property type="project" value="TreeGrafter"/>
</dbReference>
<keyword evidence="1" id="KW-0479">Metal-binding</keyword>
<dbReference type="EMBL" id="JACHDB010000002">
    <property type="protein sequence ID" value="MBB5436097.1"/>
    <property type="molecule type" value="Genomic_DNA"/>
</dbReference>
<evidence type="ECO:0000256" key="4">
    <source>
        <dbReference type="SAM" id="MobiDB-lite"/>
    </source>
</evidence>
<dbReference type="GO" id="GO:0022904">
    <property type="term" value="P:respiratory electron transport chain"/>
    <property type="evidence" value="ECO:0007669"/>
    <property type="project" value="TreeGrafter"/>
</dbReference>
<keyword evidence="3" id="KW-0411">Iron-sulfur</keyword>
<gene>
    <name evidence="7" type="ORF">HDA36_006245</name>
</gene>
<evidence type="ECO:0000313" key="8">
    <source>
        <dbReference type="Proteomes" id="UP000572635"/>
    </source>
</evidence>
<evidence type="ECO:0000256" key="3">
    <source>
        <dbReference type="ARBA" id="ARBA00023014"/>
    </source>
</evidence>
<dbReference type="GO" id="GO:0043546">
    <property type="term" value="F:molybdopterin cofactor binding"/>
    <property type="evidence" value="ECO:0007669"/>
    <property type="project" value="InterPro"/>
</dbReference>
<keyword evidence="2" id="KW-0408">Iron</keyword>
<dbReference type="InterPro" id="IPR006655">
    <property type="entry name" value="Mopterin_OxRdtase_prok_CS"/>
</dbReference>